<dbReference type="HOGENOM" id="CLU_2536810_0_0_4"/>
<evidence type="ECO:0000256" key="1">
    <source>
        <dbReference type="SAM" id="MobiDB-lite"/>
    </source>
</evidence>
<feature type="region of interest" description="Disordered" evidence="1">
    <location>
        <begin position="1"/>
        <end position="48"/>
    </location>
</feature>
<dbReference type="AlphaFoldDB" id="A0A060NJB0"/>
<name>A0A060NJB0_9BURK</name>
<sequence>MLPEIMAGAVEERKRCVPERSTKAEQQASNRVAPPEPEGVEQQKPERGLTFRVTGRQKRRGEAAALLPVRVDAIVSRDSVPAH</sequence>
<feature type="compositionally biased region" description="Basic and acidic residues" evidence="1">
    <location>
        <begin position="10"/>
        <end position="23"/>
    </location>
</feature>
<protein>
    <submittedName>
        <fullName evidence="2">Hemolysin activation/secretion protein</fullName>
    </submittedName>
</protein>
<keyword evidence="3" id="KW-1185">Reference proteome</keyword>
<gene>
    <name evidence="2" type="ORF">SRAA_1336</name>
</gene>
<dbReference type="EMBL" id="AP014568">
    <property type="protein sequence ID" value="BAO81190.1"/>
    <property type="molecule type" value="Genomic_DNA"/>
</dbReference>
<dbReference type="KEGG" id="cbaa:SRAA_1336"/>
<reference evidence="2 3" key="1">
    <citation type="journal article" date="2014" name="Nat. Commun.">
        <title>Physiological and genomic features of highly alkaliphilic hydrogen-utilizing Betaproteobacteria from a continental serpentinizing site.</title>
        <authorList>
            <person name="Suzuki S."/>
            <person name="Kuenen J.G."/>
            <person name="Schipper K."/>
            <person name="van der Velde S."/>
            <person name="Ishii S."/>
            <person name="Wu A."/>
            <person name="Sorokin D.Y."/>
            <person name="Tenney A."/>
            <person name="Meng X.Y."/>
            <person name="Morrill P.L."/>
            <person name="Kamagata Y."/>
            <person name="Muyzer G."/>
            <person name="Nealson K.H."/>
        </authorList>
    </citation>
    <scope>NUCLEOTIDE SEQUENCE [LARGE SCALE GENOMIC DNA]</scope>
    <source>
        <strain evidence="2 3">A1</strain>
    </source>
</reference>
<evidence type="ECO:0000313" key="2">
    <source>
        <dbReference type="EMBL" id="BAO81190.1"/>
    </source>
</evidence>
<accession>A0A060NJB0</accession>
<proteinExistence type="predicted"/>
<organism evidence="2 3">
    <name type="scientific">Serpentinimonas raichei</name>
    <dbReference type="NCBI Taxonomy" id="1458425"/>
    <lineage>
        <taxon>Bacteria</taxon>
        <taxon>Pseudomonadati</taxon>
        <taxon>Pseudomonadota</taxon>
        <taxon>Betaproteobacteria</taxon>
        <taxon>Burkholderiales</taxon>
        <taxon>Comamonadaceae</taxon>
        <taxon>Serpentinimonas</taxon>
    </lineage>
</organism>
<dbReference type="Proteomes" id="UP000067461">
    <property type="component" value="Chromosome"/>
</dbReference>
<evidence type="ECO:0000313" key="3">
    <source>
        <dbReference type="Proteomes" id="UP000067461"/>
    </source>
</evidence>